<proteinExistence type="predicted"/>
<protein>
    <submittedName>
        <fullName evidence="2">Uncharacterized protein</fullName>
    </submittedName>
</protein>
<name>A0A328NUY3_9ACTN</name>
<evidence type="ECO:0000313" key="2">
    <source>
        <dbReference type="EMBL" id="RAO33934.1"/>
    </source>
</evidence>
<evidence type="ECO:0000256" key="1">
    <source>
        <dbReference type="SAM" id="MobiDB-lite"/>
    </source>
</evidence>
<reference evidence="2 3" key="1">
    <citation type="submission" date="2018-03" db="EMBL/GenBank/DDBJ databases">
        <title>Defining the species Micromonospora saelicesensis and Micromonospora noduli under the framework of genomics.</title>
        <authorList>
            <person name="Riesco R."/>
            <person name="Trujillo M.E."/>
        </authorList>
    </citation>
    <scope>NUCLEOTIDE SEQUENCE [LARGE SCALE GENOMIC DNA]</scope>
    <source>
        <strain evidence="2 3">PSN13</strain>
    </source>
</reference>
<dbReference type="AlphaFoldDB" id="A0A328NUY3"/>
<organism evidence="2 3">
    <name type="scientific">Micromonospora saelicesensis</name>
    <dbReference type="NCBI Taxonomy" id="285676"/>
    <lineage>
        <taxon>Bacteria</taxon>
        <taxon>Bacillati</taxon>
        <taxon>Actinomycetota</taxon>
        <taxon>Actinomycetes</taxon>
        <taxon>Micromonosporales</taxon>
        <taxon>Micromonosporaceae</taxon>
        <taxon>Micromonospora</taxon>
    </lineage>
</organism>
<evidence type="ECO:0000313" key="3">
    <source>
        <dbReference type="Proteomes" id="UP000249419"/>
    </source>
</evidence>
<comment type="caution">
    <text evidence="2">The sequence shown here is derived from an EMBL/GenBank/DDBJ whole genome shotgun (WGS) entry which is preliminary data.</text>
</comment>
<gene>
    <name evidence="2" type="ORF">PSN13_02801</name>
</gene>
<feature type="region of interest" description="Disordered" evidence="1">
    <location>
        <begin position="64"/>
        <end position="84"/>
    </location>
</feature>
<dbReference type="Proteomes" id="UP000249419">
    <property type="component" value="Unassembled WGS sequence"/>
</dbReference>
<dbReference type="EMBL" id="PYAG01000012">
    <property type="protein sequence ID" value="RAO33934.1"/>
    <property type="molecule type" value="Genomic_DNA"/>
</dbReference>
<sequence length="108" mass="12350">MDEAQRRRWHQQHLTSWLQLAATLRSEGWEAQVTCFAAPVQVEGSLPNGERFYFRARHSDASLGIGGDDPADIPEWEDSESHQEASYLPAAAGEAIIRRLVRRYLEER</sequence>
<dbReference type="RefSeq" id="WP_258400454.1">
    <property type="nucleotide sequence ID" value="NZ_CP192017.1"/>
</dbReference>
<accession>A0A328NUY3</accession>
<feature type="compositionally biased region" description="Acidic residues" evidence="1">
    <location>
        <begin position="69"/>
        <end position="78"/>
    </location>
</feature>